<dbReference type="Pfam" id="PF24764">
    <property type="entry name" value="rva_4"/>
    <property type="match status" value="1"/>
</dbReference>
<dbReference type="InterPro" id="IPR012337">
    <property type="entry name" value="RNaseH-like_sf"/>
</dbReference>
<keyword evidence="4" id="KW-1185">Reference proteome</keyword>
<feature type="domain" description="Integrase catalytic" evidence="2">
    <location>
        <begin position="40"/>
        <end position="148"/>
    </location>
</feature>
<dbReference type="InterPro" id="IPR036397">
    <property type="entry name" value="RNaseH_sf"/>
</dbReference>
<comment type="caution">
    <text evidence="3">The sequence shown here is derived from an EMBL/GenBank/DDBJ whole genome shotgun (WGS) entry which is preliminary data.</text>
</comment>
<dbReference type="GO" id="GO:0005634">
    <property type="term" value="C:nucleus"/>
    <property type="evidence" value="ECO:0007669"/>
    <property type="project" value="UniProtKB-ARBA"/>
</dbReference>
<dbReference type="GO" id="GO:0015074">
    <property type="term" value="P:DNA integration"/>
    <property type="evidence" value="ECO:0007669"/>
    <property type="project" value="InterPro"/>
</dbReference>
<evidence type="ECO:0000313" key="4">
    <source>
        <dbReference type="Proteomes" id="UP000812966"/>
    </source>
</evidence>
<name>A0A8K0JFW2_9TREE</name>
<dbReference type="EMBL" id="JABELV010000492">
    <property type="protein sequence ID" value="KAG7527175.1"/>
    <property type="molecule type" value="Genomic_DNA"/>
</dbReference>
<organism evidence="3 4">
    <name type="scientific">Filobasidium floriforme</name>
    <dbReference type="NCBI Taxonomy" id="5210"/>
    <lineage>
        <taxon>Eukaryota</taxon>
        <taxon>Fungi</taxon>
        <taxon>Dikarya</taxon>
        <taxon>Basidiomycota</taxon>
        <taxon>Agaricomycotina</taxon>
        <taxon>Tremellomycetes</taxon>
        <taxon>Filobasidiales</taxon>
        <taxon>Filobasidiaceae</taxon>
        <taxon>Filobasidium</taxon>
    </lineage>
</organism>
<reference evidence="3" key="1">
    <citation type="submission" date="2020-04" db="EMBL/GenBank/DDBJ databases">
        <title>Analysis of mating type loci in Filobasidium floriforme.</title>
        <authorList>
            <person name="Nowrousian M."/>
        </authorList>
    </citation>
    <scope>NUCLEOTIDE SEQUENCE</scope>
    <source>
        <strain evidence="3">CBS 6242</strain>
    </source>
</reference>
<dbReference type="AlphaFoldDB" id="A0A8K0JFW2"/>
<dbReference type="PANTHER" id="PTHR46791:SF5">
    <property type="entry name" value="CLR5 DOMAIN-CONTAINING PROTEIN-RELATED"/>
    <property type="match status" value="1"/>
</dbReference>
<evidence type="ECO:0000259" key="2">
    <source>
        <dbReference type="PROSITE" id="PS50994"/>
    </source>
</evidence>
<evidence type="ECO:0000313" key="3">
    <source>
        <dbReference type="EMBL" id="KAG7527175.1"/>
    </source>
</evidence>
<protein>
    <recommendedName>
        <fullName evidence="2">Integrase catalytic domain-containing protein</fullName>
    </recommendedName>
</protein>
<gene>
    <name evidence="3" type="ORF">FFLO_07198</name>
</gene>
<keyword evidence="1" id="KW-0694">RNA-binding</keyword>
<dbReference type="Gene3D" id="3.30.420.10">
    <property type="entry name" value="Ribonuclease H-like superfamily/Ribonuclease H"/>
    <property type="match status" value="1"/>
</dbReference>
<dbReference type="PANTHER" id="PTHR46791">
    <property type="entry name" value="EXPRESSED PROTEIN"/>
    <property type="match status" value="1"/>
</dbReference>
<accession>A0A8K0JFW2</accession>
<dbReference type="SUPFAM" id="SSF53098">
    <property type="entry name" value="Ribonuclease H-like"/>
    <property type="match status" value="1"/>
</dbReference>
<dbReference type="Proteomes" id="UP000812966">
    <property type="component" value="Unassembled WGS sequence"/>
</dbReference>
<sequence length="148" mass="17228">MGFLRSQNVLVTRQQVRTIMQARDPERNGLRRAQVLRRRDYDVPFINSLWHMDGQHKLINWKFVIHGAVDGKSRLIVFMHASDNNRSETVTSSFLAATQRWGWPSRVRADHGGENLGVRDLMLDVRGKSTFFCPDRAVLRLERHMITT</sequence>
<dbReference type="GO" id="GO:0003723">
    <property type="term" value="F:RNA binding"/>
    <property type="evidence" value="ECO:0007669"/>
    <property type="project" value="UniProtKB-KW"/>
</dbReference>
<dbReference type="InterPro" id="IPR058913">
    <property type="entry name" value="Integrase_dom_put"/>
</dbReference>
<dbReference type="PROSITE" id="PS50994">
    <property type="entry name" value="INTEGRASE"/>
    <property type="match status" value="1"/>
</dbReference>
<dbReference type="InterPro" id="IPR001584">
    <property type="entry name" value="Integrase_cat-core"/>
</dbReference>
<proteinExistence type="predicted"/>
<evidence type="ECO:0000256" key="1">
    <source>
        <dbReference type="ARBA" id="ARBA00022884"/>
    </source>
</evidence>